<dbReference type="EMBL" id="JADBJN010000004">
    <property type="protein sequence ID" value="KAG5667726.1"/>
    <property type="molecule type" value="Genomic_DNA"/>
</dbReference>
<accession>A0A9J6BDW1</accession>
<proteinExistence type="predicted"/>
<evidence type="ECO:0000256" key="1">
    <source>
        <dbReference type="SAM" id="SignalP"/>
    </source>
</evidence>
<dbReference type="AlphaFoldDB" id="A0A9J6BDW1"/>
<evidence type="ECO:0000313" key="3">
    <source>
        <dbReference type="Proteomes" id="UP001107558"/>
    </source>
</evidence>
<keyword evidence="1" id="KW-0732">Signal</keyword>
<feature type="signal peptide" evidence="1">
    <location>
        <begin position="1"/>
        <end position="20"/>
    </location>
</feature>
<dbReference type="SUPFAM" id="SSF50814">
    <property type="entry name" value="Lipocalins"/>
    <property type="match status" value="1"/>
</dbReference>
<evidence type="ECO:0000313" key="2">
    <source>
        <dbReference type="EMBL" id="KAG5667726.1"/>
    </source>
</evidence>
<organism evidence="2 3">
    <name type="scientific">Polypedilum vanderplanki</name>
    <name type="common">Sleeping chironomid midge</name>
    <dbReference type="NCBI Taxonomy" id="319348"/>
    <lineage>
        <taxon>Eukaryota</taxon>
        <taxon>Metazoa</taxon>
        <taxon>Ecdysozoa</taxon>
        <taxon>Arthropoda</taxon>
        <taxon>Hexapoda</taxon>
        <taxon>Insecta</taxon>
        <taxon>Pterygota</taxon>
        <taxon>Neoptera</taxon>
        <taxon>Endopterygota</taxon>
        <taxon>Diptera</taxon>
        <taxon>Nematocera</taxon>
        <taxon>Chironomoidea</taxon>
        <taxon>Chironomidae</taxon>
        <taxon>Chironominae</taxon>
        <taxon>Polypedilum</taxon>
        <taxon>Polypedilum</taxon>
    </lineage>
</organism>
<keyword evidence="3" id="KW-1185">Reference proteome</keyword>
<protein>
    <submittedName>
        <fullName evidence="2">Uncharacterized protein</fullName>
    </submittedName>
</protein>
<dbReference type="InterPro" id="IPR012674">
    <property type="entry name" value="Calycin"/>
</dbReference>
<sequence>MNLKFICAILVFFFCEVVIAQVPIPADGKCPTFENCTDKNFKFDAKLLIGYNYLISSVPYFFQVDQKCTWFNITQSTNTLLLVEKYETDVETHKVRNTDGIVDYKDGANVLFKYTDLELPMYFKAVLTHPDYAVFLACNDCGFFSKTGAGIYAYGVSKVPWPSCDIVKIINAKLNECGISNNYIKTENQDGCTQCKKP</sequence>
<dbReference type="OrthoDB" id="10591418at2759"/>
<name>A0A9J6BDW1_POLVA</name>
<dbReference type="Gene3D" id="2.40.128.20">
    <property type="match status" value="1"/>
</dbReference>
<gene>
    <name evidence="2" type="ORF">PVAND_015697</name>
</gene>
<feature type="chain" id="PRO_5039918706" evidence="1">
    <location>
        <begin position="21"/>
        <end position="198"/>
    </location>
</feature>
<comment type="caution">
    <text evidence="2">The sequence shown here is derived from an EMBL/GenBank/DDBJ whole genome shotgun (WGS) entry which is preliminary data.</text>
</comment>
<dbReference type="Proteomes" id="UP001107558">
    <property type="component" value="Chromosome 4"/>
</dbReference>
<reference evidence="2" key="1">
    <citation type="submission" date="2021-03" db="EMBL/GenBank/DDBJ databases">
        <title>Chromosome level genome of the anhydrobiotic midge Polypedilum vanderplanki.</title>
        <authorList>
            <person name="Yoshida Y."/>
            <person name="Kikawada T."/>
            <person name="Gusev O."/>
        </authorList>
    </citation>
    <scope>NUCLEOTIDE SEQUENCE</scope>
    <source>
        <strain evidence="2">NIAS01</strain>
        <tissue evidence="2">Whole body or cell culture</tissue>
    </source>
</reference>